<proteinExistence type="predicted"/>
<dbReference type="RefSeq" id="WP_310255691.1">
    <property type="nucleotide sequence ID" value="NZ_JAVDWA010000001.1"/>
</dbReference>
<evidence type="ECO:0000313" key="3">
    <source>
        <dbReference type="Proteomes" id="UP001258181"/>
    </source>
</evidence>
<dbReference type="Proteomes" id="UP001258181">
    <property type="component" value="Unassembled WGS sequence"/>
</dbReference>
<sequence>MYPELNHFKQMKKEYDDDLARVTERWTLLHKQKEWASNEYEELLNAYGVRNSRVTMENLTEVKNKYLKALEKEREAMEELDQLKESRDDRLSEYLKTVYKSRDRELDAAQKSMEKKIDQIERLKAEYLMMVQQIQEIHGYRLSVEKETSDLVNSYQPSYTPKEILPLYPELTRMEIPLNDIQYVFQKGELPDHLKKYVQFNDRSIMKIKKP</sequence>
<dbReference type="EMBL" id="JAVDWA010000001">
    <property type="protein sequence ID" value="MDR7071231.1"/>
    <property type="molecule type" value="Genomic_DNA"/>
</dbReference>
<comment type="caution">
    <text evidence="2">The sequence shown here is derived from an EMBL/GenBank/DDBJ whole genome shotgun (WGS) entry which is preliminary data.</text>
</comment>
<protein>
    <submittedName>
        <fullName evidence="2">Chromosome segregation ATPase</fullName>
    </submittedName>
</protein>
<feature type="coiled-coil region" evidence="1">
    <location>
        <begin position="56"/>
        <end position="126"/>
    </location>
</feature>
<gene>
    <name evidence="2" type="ORF">J2X07_000206</name>
</gene>
<keyword evidence="3" id="KW-1185">Reference proteome</keyword>
<accession>A0ABU1TVK7</accession>
<evidence type="ECO:0000256" key="1">
    <source>
        <dbReference type="SAM" id="Coils"/>
    </source>
</evidence>
<organism evidence="2 3">
    <name type="scientific">Fictibacillus barbaricus</name>
    <dbReference type="NCBI Taxonomy" id="182136"/>
    <lineage>
        <taxon>Bacteria</taxon>
        <taxon>Bacillati</taxon>
        <taxon>Bacillota</taxon>
        <taxon>Bacilli</taxon>
        <taxon>Bacillales</taxon>
        <taxon>Fictibacillaceae</taxon>
        <taxon>Fictibacillus</taxon>
    </lineage>
</organism>
<reference evidence="2 3" key="1">
    <citation type="submission" date="2023-07" db="EMBL/GenBank/DDBJ databases">
        <title>Sorghum-associated microbial communities from plants grown in Nebraska, USA.</title>
        <authorList>
            <person name="Schachtman D."/>
        </authorList>
    </citation>
    <scope>NUCLEOTIDE SEQUENCE [LARGE SCALE GENOMIC DNA]</scope>
    <source>
        <strain evidence="2 3">BE211</strain>
    </source>
</reference>
<name>A0ABU1TVK7_9BACL</name>
<evidence type="ECO:0000313" key="2">
    <source>
        <dbReference type="EMBL" id="MDR7071231.1"/>
    </source>
</evidence>
<keyword evidence="1" id="KW-0175">Coiled coil</keyword>